<dbReference type="HOGENOM" id="CLU_1226444_0_0_1"/>
<proteinExistence type="predicted"/>
<dbReference type="Gramene" id="OBART01G24470.1">
    <property type="protein sequence ID" value="OBART01G24470.1"/>
    <property type="gene ID" value="OBART01G24470"/>
</dbReference>
<organism evidence="2">
    <name type="scientific">Oryza barthii</name>
    <dbReference type="NCBI Taxonomy" id="65489"/>
    <lineage>
        <taxon>Eukaryota</taxon>
        <taxon>Viridiplantae</taxon>
        <taxon>Streptophyta</taxon>
        <taxon>Embryophyta</taxon>
        <taxon>Tracheophyta</taxon>
        <taxon>Spermatophyta</taxon>
        <taxon>Magnoliopsida</taxon>
        <taxon>Liliopsida</taxon>
        <taxon>Poales</taxon>
        <taxon>Poaceae</taxon>
        <taxon>BOP clade</taxon>
        <taxon>Oryzoideae</taxon>
        <taxon>Oryzeae</taxon>
        <taxon>Oryzinae</taxon>
        <taxon>Oryza</taxon>
    </lineage>
</organism>
<protein>
    <submittedName>
        <fullName evidence="2">Uncharacterized protein</fullName>
    </submittedName>
</protein>
<reference evidence="2" key="1">
    <citation type="journal article" date="2009" name="Rice">
        <title>De Novo Next Generation Sequencing of Plant Genomes.</title>
        <authorList>
            <person name="Rounsley S."/>
            <person name="Marri P.R."/>
            <person name="Yu Y."/>
            <person name="He R."/>
            <person name="Sisneros N."/>
            <person name="Goicoechea J.L."/>
            <person name="Lee S.J."/>
            <person name="Angelova A."/>
            <person name="Kudrna D."/>
            <person name="Luo M."/>
            <person name="Affourtit J."/>
            <person name="Desany B."/>
            <person name="Knight J."/>
            <person name="Niazi F."/>
            <person name="Egholm M."/>
            <person name="Wing R.A."/>
        </authorList>
    </citation>
    <scope>NUCLEOTIDE SEQUENCE [LARGE SCALE GENOMIC DNA]</scope>
    <source>
        <strain evidence="2">cv. IRGC 105608</strain>
    </source>
</reference>
<dbReference type="Proteomes" id="UP000026960">
    <property type="component" value="Chromosome 1"/>
</dbReference>
<evidence type="ECO:0000256" key="1">
    <source>
        <dbReference type="SAM" id="MobiDB-lite"/>
    </source>
</evidence>
<feature type="region of interest" description="Disordered" evidence="1">
    <location>
        <begin position="18"/>
        <end position="57"/>
    </location>
</feature>
<sequence length="226" mass="24363">MGSSPAAPWAMLTATKPMLSSAAQSSPSHPPRRHGLPSSSWPHNAPTPTTIHNFPSVPAADIPQSPLLHLAALPHRPAHHRQVGARARSMESLLKGYFTWFPRSTFPFPRALSASWPPEMTIAHTGNLSLAIAPGGGRYLVPEFNPIIGSDAARYSVSRRRGGCAEQDIDYPSQVTRGAATALSHDSGVLVGRYLLTRDPFDVMPVSCFVPESYKEDRSPPPPMCG</sequence>
<name>A0A0D3ERT0_9ORYZ</name>
<keyword evidence="3" id="KW-1185">Reference proteome</keyword>
<dbReference type="PaxDb" id="65489-OBART01G24470.1"/>
<reference evidence="2" key="2">
    <citation type="submission" date="2015-03" db="UniProtKB">
        <authorList>
            <consortium name="EnsemblPlants"/>
        </authorList>
    </citation>
    <scope>IDENTIFICATION</scope>
</reference>
<evidence type="ECO:0000313" key="2">
    <source>
        <dbReference type="EnsemblPlants" id="OBART01G24470.1"/>
    </source>
</evidence>
<accession>A0A0D3ERT0</accession>
<dbReference type="AlphaFoldDB" id="A0A0D3ERT0"/>
<evidence type="ECO:0000313" key="3">
    <source>
        <dbReference type="Proteomes" id="UP000026960"/>
    </source>
</evidence>
<dbReference type="EnsemblPlants" id="OBART01G24470.1">
    <property type="protein sequence ID" value="OBART01G24470.1"/>
    <property type="gene ID" value="OBART01G24470"/>
</dbReference>